<feature type="domain" description="Tip attachment protein J" evidence="2">
    <location>
        <begin position="536"/>
        <end position="685"/>
    </location>
</feature>
<feature type="domain" description="Tip attachment protein J HDII-ins2" evidence="3">
    <location>
        <begin position="231"/>
        <end position="301"/>
    </location>
</feature>
<feature type="transmembrane region" description="Helical" evidence="1">
    <location>
        <begin position="89"/>
        <end position="113"/>
    </location>
</feature>
<feature type="transmembrane region" description="Helical" evidence="1">
    <location>
        <begin position="57"/>
        <end position="77"/>
    </location>
</feature>
<dbReference type="AlphaFoldDB" id="A0A848N4Z4"/>
<evidence type="ECO:0000313" key="5">
    <source>
        <dbReference type="Proteomes" id="UP000542405"/>
    </source>
</evidence>
<accession>A0A848N4Z4</accession>
<dbReference type="InterPro" id="IPR055385">
    <property type="entry name" value="GpJ_HDII-ins2"/>
</dbReference>
<evidence type="ECO:0008006" key="6">
    <source>
        <dbReference type="Google" id="ProtNLM"/>
    </source>
</evidence>
<sequence>MGAYVRRVGITVPSRVLRVEHNGREVPLALWQRLIPRHGDMVVISARGLGGGGGNKVLRTVAMIAVVVVSIIAPYAGPAAWGAVGATGGLTVTGALISAGVMIGGSLLVNALLPPLTPTAAKLGTGEKYESSPTYAISGGRNQSRPWEPMALVMGTHRVVPDLGATPYTIQIGDDQYLHQIFNLGLQGTSLNLSDFRIGSTPISNYQGVQIEISGPDGKLWSVVGNTDSIQGFALSQQDGWVSRVTGDNVFTITVELASRLFRVNDDGSLASRSVDVRIQYRNVNGGDWIDVGQIGATYATHYWSAVVNTDYWSTVQAEYGTTNPDDHYEGQRYRGPTDPITGEARVGRWQWRPHPYQLGQPWVGIAPDPLVSPGMPGIRTSGARQEPTRFSASWSVPLGKYEVRVMKVTADINESRESNETAVSQIISYQDHTADYSGQCRVAVRIKATGQLNGALDELNVLAQDVLPVWNGAAWVVQASSNPAWRFLWFAKGRVVNGVRVFGAGLSDSQIDLEAIKAWGAWCDKKRLTFDFVLDRRMSTAAVLQMIARAGRGAMTYQTGRLGVIWDAEDLPISAMFGPFNVKAGSFKIAYMNDGSVDEVVLNFVNKDIGWVMDEVRARVPGATTTTNPLQLDLDGCTNRDMAGREANLIAAAQVWKRRKITWETDIEGLVCTRGDVVSFSHDLTVWGYSGRLMPGSGGTLMKLQNRVPSNGGGIAMLRDPDGNMKVVTVTSTTGEVDEFTIVTDLDGFPMPGDPGYEDCSPFDWAWQFDPLTTPGRRFKVSGVVPAGDGMRFEAVDDDLGYYAAESNPYQYMPPRDGELLAGVVFSLAGAEQIENFATDQIRFTLSWVLSTDVSCLVSVLVNGIQRVSQVIAGRSTDILVSTGDVLDVAVTPRRSTGSGTPKRETFTVQGLLAPLPGITGLKNVFRDGLTTLAWDPVVDVRQPGYEVRVGTSWANSRVVGLTRNLEILAVGNGQYFVAARFQFGATTIYGPAASVQISGATLVRNVLATVNEDPAWTGSLDGGAFVHDGELTLEGIGDILSAIDVLSLEDVLWYGGVVSGGAYTTNAGNVVDVGYVAPVRVDFSIDEYALNFGEDILNLANVLDEPDLVNESNRQHYFVRPQIQFAGDDGVYGDWQNYVPGTINARYFRVRLVLNTDQPLIVPFVRHFSWTIDLPDLLQTGTAMAVPGSGVRVVYPKPFHALPNLQVTILEAQPGDHAVVEQTVDFLKGFDIQIFNNTTPVERVVNWLAQRY</sequence>
<dbReference type="InterPro" id="IPR032876">
    <property type="entry name" value="J_dom"/>
</dbReference>
<keyword evidence="1" id="KW-1133">Transmembrane helix</keyword>
<keyword evidence="1" id="KW-0472">Membrane</keyword>
<protein>
    <recommendedName>
        <fullName evidence="6">Tip attachment protein J domain-containing protein</fullName>
    </recommendedName>
</protein>
<evidence type="ECO:0000256" key="1">
    <source>
        <dbReference type="SAM" id="Phobius"/>
    </source>
</evidence>
<dbReference type="EMBL" id="JABBZE010000002">
    <property type="protein sequence ID" value="NMU88419.1"/>
    <property type="molecule type" value="Genomic_DNA"/>
</dbReference>
<name>A0A848N4Z4_9BURK</name>
<comment type="caution">
    <text evidence="4">The sequence shown here is derived from an EMBL/GenBank/DDBJ whole genome shotgun (WGS) entry which is preliminary data.</text>
</comment>
<evidence type="ECO:0000313" key="4">
    <source>
        <dbReference type="EMBL" id="NMU88419.1"/>
    </source>
</evidence>
<dbReference type="Proteomes" id="UP000542405">
    <property type="component" value="Unassembled WGS sequence"/>
</dbReference>
<dbReference type="Pfam" id="PF13550">
    <property type="entry name" value="Phage-tail_3"/>
    <property type="match status" value="1"/>
</dbReference>
<evidence type="ECO:0000259" key="2">
    <source>
        <dbReference type="Pfam" id="PF13550"/>
    </source>
</evidence>
<dbReference type="Pfam" id="PF24801">
    <property type="entry name" value="FNIII-A_GpJ"/>
    <property type="match status" value="1"/>
</dbReference>
<proteinExistence type="predicted"/>
<organism evidence="4 5">
    <name type="scientific">Achromobacter ruhlandii</name>
    <dbReference type="NCBI Taxonomy" id="72557"/>
    <lineage>
        <taxon>Bacteria</taxon>
        <taxon>Pseudomonadati</taxon>
        <taxon>Pseudomonadota</taxon>
        <taxon>Betaproteobacteria</taxon>
        <taxon>Burkholderiales</taxon>
        <taxon>Alcaligenaceae</taxon>
        <taxon>Achromobacter</taxon>
    </lineage>
</organism>
<reference evidence="4 5" key="1">
    <citation type="submission" date="2020-04" db="EMBL/GenBank/DDBJ databases">
        <title>Achromobacter ruhlandii genome sequencing and assembly.</title>
        <authorList>
            <person name="Martins R.C.R."/>
            <person name="Perdigao-Neto L.V."/>
            <person name="Levin A.S.S."/>
            <person name="Costa S.F."/>
        </authorList>
    </citation>
    <scope>NUCLEOTIDE SEQUENCE [LARGE SCALE GENOMIC DNA]</scope>
    <source>
        <strain evidence="4 5">9035ralo</strain>
    </source>
</reference>
<keyword evidence="1" id="KW-0812">Transmembrane</keyword>
<evidence type="ECO:0000259" key="3">
    <source>
        <dbReference type="Pfam" id="PF24801"/>
    </source>
</evidence>
<gene>
    <name evidence="4" type="ORF">HGQ98_00765</name>
</gene>
<dbReference type="NCBIfam" id="NF040662">
    <property type="entry name" value="attach_TipJ_rel"/>
    <property type="match status" value="1"/>
</dbReference>